<dbReference type="EMBL" id="CYZT01000032">
    <property type="protein sequence ID" value="CUN99295.1"/>
    <property type="molecule type" value="Genomic_DNA"/>
</dbReference>
<dbReference type="Proteomes" id="UP000095746">
    <property type="component" value="Unassembled WGS sequence"/>
</dbReference>
<dbReference type="AlphaFoldDB" id="A0A174BHT6"/>
<dbReference type="RefSeq" id="WP_035301209.1">
    <property type="nucleotide sequence ID" value="NZ_CAAKOI010000346.1"/>
</dbReference>
<accession>A0A174BHT6</accession>
<reference evidence="1 2" key="1">
    <citation type="submission" date="2015-09" db="EMBL/GenBank/DDBJ databases">
        <authorList>
            <consortium name="Pathogen Informatics"/>
        </authorList>
    </citation>
    <scope>NUCLEOTIDE SEQUENCE [LARGE SCALE GENOMIC DNA]</scope>
    <source>
        <strain evidence="1 2">2789STDY5608854</strain>
    </source>
</reference>
<gene>
    <name evidence="1" type="ORF">ERS852411_00800</name>
</gene>
<evidence type="ECO:0000313" key="2">
    <source>
        <dbReference type="Proteomes" id="UP000095746"/>
    </source>
</evidence>
<name>A0A174BHT6_FLAPL</name>
<organism evidence="1 2">
    <name type="scientific">Flavonifractor plautii</name>
    <name type="common">Fusobacterium plautii</name>
    <dbReference type="NCBI Taxonomy" id="292800"/>
    <lineage>
        <taxon>Bacteria</taxon>
        <taxon>Bacillati</taxon>
        <taxon>Bacillota</taxon>
        <taxon>Clostridia</taxon>
        <taxon>Eubacteriales</taxon>
        <taxon>Oscillospiraceae</taxon>
        <taxon>Flavonifractor</taxon>
    </lineage>
</organism>
<protein>
    <submittedName>
        <fullName evidence="1">Uncharacterized protein</fullName>
    </submittedName>
</protein>
<evidence type="ECO:0000313" key="1">
    <source>
        <dbReference type="EMBL" id="CUN99295.1"/>
    </source>
</evidence>
<proteinExistence type="predicted"/>
<sequence>MTTTATKEYTIRDIETLTEAQAAEMAIEAATVKGHQVYFVDFGGYFGYSVLVFADGHYIKYANDYELHHSGKSRDELRKFYLDSLNKKLFTADEMETVSDYQDKQAKEYYIRNYYGLRRDHISMFFCGPDKEREKLRRKTEKMIFSPVFLAFYDKKDADFVNSGEELLAMLEKAEPESDNAEYWKNAFLREMFNHEYGINWQADFDVCSAFGDCSGVRDYEDIEELFSACNFSDVQRAAYMAARREYSKQSAELY</sequence>